<sequence length="298" mass="30482">MFFRFCVFLLLASTLAAAGNVTFFLSQIQDECSMDGVSLSAPENTAHGSLCAYDSVSKKIWACPAPDSMCWGMAESCTGGNSTTPASNQLGCPVGSPTSWCCDLVAENCTETSGQINICWAKGVVNPNAGVPPAAASSIAASSLAAISSAAIASRISALATANLATTTLVITTSTPASVSTTTTPNSVSTSAIATQSSTSGSRPLSGGAIAGVTIAAVAGLAVILVVAFFIWRRAKNKHKAGREANGLYPQPYGGGSIYGYKDQGTGYYDAPTPHREVPVEIGTVEVVHEMSAHERGK</sequence>
<proteinExistence type="predicted"/>
<dbReference type="Proteomes" id="UP000250266">
    <property type="component" value="Unassembled WGS sequence"/>
</dbReference>
<organism evidence="4 5">
    <name type="scientific">Lepidopterella palustris CBS 459.81</name>
    <dbReference type="NCBI Taxonomy" id="1314670"/>
    <lineage>
        <taxon>Eukaryota</taxon>
        <taxon>Fungi</taxon>
        <taxon>Dikarya</taxon>
        <taxon>Ascomycota</taxon>
        <taxon>Pezizomycotina</taxon>
        <taxon>Dothideomycetes</taxon>
        <taxon>Pleosporomycetidae</taxon>
        <taxon>Mytilinidiales</taxon>
        <taxon>Argynnaceae</taxon>
        <taxon>Lepidopterella</taxon>
    </lineage>
</organism>
<feature type="signal peptide" evidence="3">
    <location>
        <begin position="1"/>
        <end position="18"/>
    </location>
</feature>
<name>A0A8E2J9U7_9PEZI</name>
<evidence type="ECO:0000313" key="5">
    <source>
        <dbReference type="Proteomes" id="UP000250266"/>
    </source>
</evidence>
<keyword evidence="2" id="KW-1133">Transmembrane helix</keyword>
<evidence type="ECO:0000256" key="3">
    <source>
        <dbReference type="SAM" id="SignalP"/>
    </source>
</evidence>
<feature type="chain" id="PRO_5034271230" description="Mid2 domain-containing protein" evidence="3">
    <location>
        <begin position="19"/>
        <end position="298"/>
    </location>
</feature>
<dbReference type="PANTHER" id="PTHR16861:SF4">
    <property type="entry name" value="SH3 DOMAIN PROTEIN (AFU_ORTHOLOGUE AFUA_1G13610)"/>
    <property type="match status" value="1"/>
</dbReference>
<feature type="transmembrane region" description="Helical" evidence="2">
    <location>
        <begin position="209"/>
        <end position="232"/>
    </location>
</feature>
<keyword evidence="3" id="KW-0732">Signal</keyword>
<evidence type="ECO:0000256" key="2">
    <source>
        <dbReference type="SAM" id="Phobius"/>
    </source>
</evidence>
<evidence type="ECO:0000313" key="4">
    <source>
        <dbReference type="EMBL" id="OCK74759.1"/>
    </source>
</evidence>
<dbReference type="OrthoDB" id="3945612at2759"/>
<gene>
    <name evidence="4" type="ORF">K432DRAFT_429842</name>
</gene>
<reference evidence="4 5" key="1">
    <citation type="journal article" date="2016" name="Nat. Commun.">
        <title>Ectomycorrhizal ecology is imprinted in the genome of the dominant symbiotic fungus Cenococcum geophilum.</title>
        <authorList>
            <consortium name="DOE Joint Genome Institute"/>
            <person name="Peter M."/>
            <person name="Kohler A."/>
            <person name="Ohm R.A."/>
            <person name="Kuo A."/>
            <person name="Krutzmann J."/>
            <person name="Morin E."/>
            <person name="Arend M."/>
            <person name="Barry K.W."/>
            <person name="Binder M."/>
            <person name="Choi C."/>
            <person name="Clum A."/>
            <person name="Copeland A."/>
            <person name="Grisel N."/>
            <person name="Haridas S."/>
            <person name="Kipfer T."/>
            <person name="LaButti K."/>
            <person name="Lindquist E."/>
            <person name="Lipzen A."/>
            <person name="Maire R."/>
            <person name="Meier B."/>
            <person name="Mihaltcheva S."/>
            <person name="Molinier V."/>
            <person name="Murat C."/>
            <person name="Poggeler S."/>
            <person name="Quandt C.A."/>
            <person name="Sperisen C."/>
            <person name="Tritt A."/>
            <person name="Tisserant E."/>
            <person name="Crous P.W."/>
            <person name="Henrissat B."/>
            <person name="Nehls U."/>
            <person name="Egli S."/>
            <person name="Spatafora J.W."/>
            <person name="Grigoriev I.V."/>
            <person name="Martin F.M."/>
        </authorList>
    </citation>
    <scope>NUCLEOTIDE SEQUENCE [LARGE SCALE GENOMIC DNA]</scope>
    <source>
        <strain evidence="4 5">CBS 459.81</strain>
    </source>
</reference>
<dbReference type="AlphaFoldDB" id="A0A8E2J9U7"/>
<keyword evidence="2" id="KW-0472">Membrane</keyword>
<protein>
    <recommendedName>
        <fullName evidence="6">Mid2 domain-containing protein</fullName>
    </recommendedName>
</protein>
<feature type="region of interest" description="Disordered" evidence="1">
    <location>
        <begin position="175"/>
        <end position="200"/>
    </location>
</feature>
<dbReference type="PANTHER" id="PTHR16861">
    <property type="entry name" value="GLYCOPROTEIN 38"/>
    <property type="match status" value="1"/>
</dbReference>
<accession>A0A8E2J9U7</accession>
<keyword evidence="5" id="KW-1185">Reference proteome</keyword>
<dbReference type="EMBL" id="KV745421">
    <property type="protein sequence ID" value="OCK74759.1"/>
    <property type="molecule type" value="Genomic_DNA"/>
</dbReference>
<keyword evidence="2" id="KW-0812">Transmembrane</keyword>
<evidence type="ECO:0000256" key="1">
    <source>
        <dbReference type="SAM" id="MobiDB-lite"/>
    </source>
</evidence>
<evidence type="ECO:0008006" key="6">
    <source>
        <dbReference type="Google" id="ProtNLM"/>
    </source>
</evidence>